<keyword evidence="2" id="KW-1185">Reference proteome</keyword>
<organism evidence="1 2">
    <name type="scientific">Fadolivirus FV1/VV64</name>
    <dbReference type="NCBI Taxonomy" id="3070911"/>
    <lineage>
        <taxon>Viruses</taxon>
        <taxon>Varidnaviria</taxon>
        <taxon>Bamfordvirae</taxon>
        <taxon>Nucleocytoviricota</taxon>
        <taxon>Megaviricetes</taxon>
        <taxon>Imitervirales</taxon>
        <taxon>Mimiviridae</taxon>
        <taxon>Klosneuvirinae</taxon>
        <taxon>Fadolivirus</taxon>
        <taxon>Fadolivirus algeromassiliense</taxon>
    </lineage>
</organism>
<dbReference type="Proteomes" id="UP001162001">
    <property type="component" value="Segment"/>
</dbReference>
<gene>
    <name evidence="1" type="ORF">Fadolivirus_1_706</name>
</gene>
<evidence type="ECO:0000313" key="2">
    <source>
        <dbReference type="Proteomes" id="UP001162001"/>
    </source>
</evidence>
<dbReference type="EMBL" id="MT418680">
    <property type="protein sequence ID" value="QKF94164.1"/>
    <property type="molecule type" value="Genomic_DNA"/>
</dbReference>
<proteinExistence type="predicted"/>
<accession>A0A7D3QVC6</accession>
<sequence>MSFIKRLHQIETERGRLLDVIRTFNTDTKASDLSKETLNSLITNTPQEMIYKLSYDLINDVDKKELLRLHYLNPFTQNTDINIIKTGIDIMVNYDYYGVMDNEKIKNLLASLSQENKINLITKGQTIGQDCTDLANNIIKQINDNKIVTFADLLLAISEKPKYAYHIISKLSDLLKSSSFKITEPYRYHELNIFDNITSYGIVKEWLEIMKDEYYYKLDEDRFQKFMTKLNDNETDKVKKFFKQFVLSDGNKLLLNK</sequence>
<reference evidence="1 2" key="1">
    <citation type="submission" date="2020-04" db="EMBL/GenBank/DDBJ databases">
        <title>Advantages and limits of metagenomic assembly and binning of a giant virus.</title>
        <authorList>
            <person name="Schulz F."/>
            <person name="Andreani J."/>
            <person name="Francis R."/>
            <person name="Boudjemaa H."/>
            <person name="Bou Khalil J.Y."/>
            <person name="Lee J."/>
            <person name="La Scola B."/>
            <person name="Woyke T."/>
        </authorList>
    </citation>
    <scope>NUCLEOTIDE SEQUENCE [LARGE SCALE GENOMIC DNA]</scope>
    <source>
        <strain evidence="1 2">FV1/VV64</strain>
    </source>
</reference>
<evidence type="ECO:0000313" key="1">
    <source>
        <dbReference type="EMBL" id="QKF94164.1"/>
    </source>
</evidence>
<name>A0A7D3QVC6_9VIRU</name>
<protein>
    <submittedName>
        <fullName evidence="1">Uncharacterized protein</fullName>
    </submittedName>
</protein>